<keyword evidence="4 6" id="KW-1133">Transmembrane helix</keyword>
<dbReference type="PANTHER" id="PTHR35007">
    <property type="entry name" value="INTEGRAL MEMBRANE PROTEIN-RELATED"/>
    <property type="match status" value="1"/>
</dbReference>
<evidence type="ECO:0000256" key="1">
    <source>
        <dbReference type="ARBA" id="ARBA00004651"/>
    </source>
</evidence>
<dbReference type="EMBL" id="CP089982">
    <property type="protein sequence ID" value="WXA96608.1"/>
    <property type="molecule type" value="Genomic_DNA"/>
</dbReference>
<organism evidence="8 9">
    <name type="scientific">Pendulispora brunnea</name>
    <dbReference type="NCBI Taxonomy" id="2905690"/>
    <lineage>
        <taxon>Bacteria</taxon>
        <taxon>Pseudomonadati</taxon>
        <taxon>Myxococcota</taxon>
        <taxon>Myxococcia</taxon>
        <taxon>Myxococcales</taxon>
        <taxon>Sorangiineae</taxon>
        <taxon>Pendulisporaceae</taxon>
        <taxon>Pendulispora</taxon>
    </lineage>
</organism>
<evidence type="ECO:0000256" key="3">
    <source>
        <dbReference type="ARBA" id="ARBA00022692"/>
    </source>
</evidence>
<dbReference type="RefSeq" id="WP_394847228.1">
    <property type="nucleotide sequence ID" value="NZ_CP089982.1"/>
</dbReference>
<keyword evidence="2" id="KW-1003">Cell membrane</keyword>
<proteinExistence type="predicted"/>
<protein>
    <submittedName>
        <fullName evidence="8">Type II secretion system F family protein</fullName>
    </submittedName>
</protein>
<dbReference type="Pfam" id="PF00482">
    <property type="entry name" value="T2SSF"/>
    <property type="match status" value="1"/>
</dbReference>
<evidence type="ECO:0000256" key="6">
    <source>
        <dbReference type="SAM" id="Phobius"/>
    </source>
</evidence>
<accession>A0ABZ2KH12</accession>
<name>A0ABZ2KH12_9BACT</name>
<keyword evidence="9" id="KW-1185">Reference proteome</keyword>
<evidence type="ECO:0000256" key="2">
    <source>
        <dbReference type="ARBA" id="ARBA00022475"/>
    </source>
</evidence>
<evidence type="ECO:0000256" key="5">
    <source>
        <dbReference type="ARBA" id="ARBA00023136"/>
    </source>
</evidence>
<sequence length="311" mass="33214">MLQYLTSSYPLTFQTTLLRHAVLLVIGVGLMIGVYVIAAAPTRVASRLGLRGLKRQRTLEKSEGWQNVEPFVRWLGVRVSGVISDGTRAKIDEQISLAGDYMGITADEFVAMSILSSIGGFLAGYVLGLVSGVGSVAVIPMGLVGGALPWMQVTGASQERLKTIGRGLPYVIDLMALAMGAGLDFPGAVRQVIEKSSNPDDPLVEEFTLIMQTLTLGRTRKDALLEFAKRAPNETVKEFVAALVQAEERGNPVAEVLQIQAATSRNRRSVRAEELAAKAGVAIVGPLMMVFMCVLGLILAPAMMQITSGAI</sequence>
<evidence type="ECO:0000313" key="8">
    <source>
        <dbReference type="EMBL" id="WXA96608.1"/>
    </source>
</evidence>
<evidence type="ECO:0000313" key="9">
    <source>
        <dbReference type="Proteomes" id="UP001379533"/>
    </source>
</evidence>
<reference evidence="8 9" key="1">
    <citation type="submission" date="2021-12" db="EMBL/GenBank/DDBJ databases">
        <title>Discovery of the Pendulisporaceae a myxobacterial family with distinct sporulation behavior and unique specialized metabolism.</title>
        <authorList>
            <person name="Garcia R."/>
            <person name="Popoff A."/>
            <person name="Bader C.D."/>
            <person name="Loehr J."/>
            <person name="Walesch S."/>
            <person name="Walt C."/>
            <person name="Boldt J."/>
            <person name="Bunk B."/>
            <person name="Haeckl F.J.F.P.J."/>
            <person name="Gunesch A.P."/>
            <person name="Birkelbach J."/>
            <person name="Nuebel U."/>
            <person name="Pietschmann T."/>
            <person name="Bach T."/>
            <person name="Mueller R."/>
        </authorList>
    </citation>
    <scope>NUCLEOTIDE SEQUENCE [LARGE SCALE GENOMIC DNA]</scope>
    <source>
        <strain evidence="8 9">MSr12523</strain>
    </source>
</reference>
<dbReference type="InterPro" id="IPR018076">
    <property type="entry name" value="T2SS_GspF_dom"/>
</dbReference>
<comment type="subcellular location">
    <subcellularLocation>
        <location evidence="1">Cell membrane</location>
        <topology evidence="1">Multi-pass membrane protein</topology>
    </subcellularLocation>
</comment>
<feature type="transmembrane region" description="Helical" evidence="6">
    <location>
        <begin position="20"/>
        <end position="45"/>
    </location>
</feature>
<gene>
    <name evidence="8" type="ORF">LZC95_07140</name>
</gene>
<evidence type="ECO:0000259" key="7">
    <source>
        <dbReference type="Pfam" id="PF00482"/>
    </source>
</evidence>
<evidence type="ECO:0000256" key="4">
    <source>
        <dbReference type="ARBA" id="ARBA00022989"/>
    </source>
</evidence>
<dbReference type="Gene3D" id="1.20.81.30">
    <property type="entry name" value="Type II secretion system (T2SS), domain F"/>
    <property type="match status" value="1"/>
</dbReference>
<feature type="transmembrane region" description="Helical" evidence="6">
    <location>
        <begin position="275"/>
        <end position="299"/>
    </location>
</feature>
<keyword evidence="5 6" id="KW-0472">Membrane</keyword>
<feature type="domain" description="Type II secretion system protein GspF" evidence="7">
    <location>
        <begin position="172"/>
        <end position="301"/>
    </location>
</feature>
<dbReference type="Proteomes" id="UP001379533">
    <property type="component" value="Chromosome"/>
</dbReference>
<keyword evidence="3 6" id="KW-0812">Transmembrane</keyword>
<dbReference type="InterPro" id="IPR042094">
    <property type="entry name" value="T2SS_GspF_sf"/>
</dbReference>
<dbReference type="PANTHER" id="PTHR35007:SF2">
    <property type="entry name" value="PILUS ASSEMBLE PROTEIN"/>
    <property type="match status" value="1"/>
</dbReference>